<dbReference type="AlphaFoldDB" id="A0A6I4M7D4"/>
<name>A0A6I4M7D4_9ACTN</name>
<dbReference type="Pfam" id="PF02515">
    <property type="entry name" value="CoA_transf_3"/>
    <property type="match status" value="1"/>
</dbReference>
<accession>A0A6I4M7D4</accession>
<evidence type="ECO:0000256" key="1">
    <source>
        <dbReference type="SAM" id="MobiDB-lite"/>
    </source>
</evidence>
<dbReference type="Gene3D" id="3.40.50.10540">
    <property type="entry name" value="Crotonobetainyl-coa:carnitine coa-transferase, domain 1"/>
    <property type="match status" value="1"/>
</dbReference>
<keyword evidence="3" id="KW-1185">Reference proteome</keyword>
<dbReference type="PANTHER" id="PTHR48228:SF2">
    <property type="entry name" value="E-CINNAMOYL-COA:R-PHENYLLACTATE COA TRANSFERASE LARGE SUBUNIT"/>
    <property type="match status" value="1"/>
</dbReference>
<gene>
    <name evidence="2" type="ORF">F8568_011000</name>
</gene>
<feature type="region of interest" description="Disordered" evidence="1">
    <location>
        <begin position="369"/>
        <end position="392"/>
    </location>
</feature>
<dbReference type="SUPFAM" id="SSF89796">
    <property type="entry name" value="CoA-transferase family III (CaiB/BaiF)"/>
    <property type="match status" value="1"/>
</dbReference>
<comment type="caution">
    <text evidence="2">The sequence shown here is derived from an EMBL/GenBank/DDBJ whole genome shotgun (WGS) entry which is preliminary data.</text>
</comment>
<evidence type="ECO:0000313" key="2">
    <source>
        <dbReference type="EMBL" id="MWA00900.1"/>
    </source>
</evidence>
<dbReference type="Gene3D" id="3.30.1540.10">
    <property type="entry name" value="formyl-coa transferase, domain 3"/>
    <property type="match status" value="1"/>
</dbReference>
<sequence>MEVRLRPLEGYRVVELGTWVAAPAAAAMLADWGADVIKVEPPRGDPFRYTLRHVGQDTEAAPPFETDNRGKRGVVLDLRQDEGRRVMDRLLETADVFVTNMRPAALERLGLDPATVRSRHSRLVIGTLTGYGWSGPDRDRAGYDVSAFWASSGIASMLNPAGEAPPAIRPGMGDRAAAANLVAGVLAALLRRERTGEGGVVDVSLLRSGTYAIANDLAIQNFFGKRGRTRPRTEHETPLYNCYRAGDDRWFWLVGLEGDRHWPGLLKALGREDLEDDERFATARARRRNTRELIEILDREFASRPMAEWAANFDAAGVWWAPVRTLPEIITDPQAEAVGAFVEQPGMAGTPPLRTPATPVAFWDVDGKPRSAAPALGEHTDEVVGELGASSA</sequence>
<dbReference type="InterPro" id="IPR044855">
    <property type="entry name" value="CoA-Trfase_III_dom3_sf"/>
</dbReference>
<organism evidence="2 3">
    <name type="scientific">Actinomadura physcomitrii</name>
    <dbReference type="NCBI Taxonomy" id="2650748"/>
    <lineage>
        <taxon>Bacteria</taxon>
        <taxon>Bacillati</taxon>
        <taxon>Actinomycetota</taxon>
        <taxon>Actinomycetes</taxon>
        <taxon>Streptosporangiales</taxon>
        <taxon>Thermomonosporaceae</taxon>
        <taxon>Actinomadura</taxon>
    </lineage>
</organism>
<reference evidence="2" key="1">
    <citation type="submission" date="2019-12" db="EMBL/GenBank/DDBJ databases">
        <title>Actinomadura physcomitrii sp. nov., a novel actinomycete isolated from moss [Physcomitrium sphaericum (Ludw) Fuernr].</title>
        <authorList>
            <person name="Zhuang X."/>
        </authorList>
    </citation>
    <scope>NUCLEOTIDE SEQUENCE [LARGE SCALE GENOMIC DNA]</scope>
    <source>
        <strain evidence="2">LD22</strain>
    </source>
</reference>
<evidence type="ECO:0000313" key="3">
    <source>
        <dbReference type="Proteomes" id="UP000462055"/>
    </source>
</evidence>
<proteinExistence type="predicted"/>
<dbReference type="GO" id="GO:0016740">
    <property type="term" value="F:transferase activity"/>
    <property type="evidence" value="ECO:0007669"/>
    <property type="project" value="UniProtKB-KW"/>
</dbReference>
<dbReference type="InterPro" id="IPR003673">
    <property type="entry name" value="CoA-Trfase_fam_III"/>
</dbReference>
<protein>
    <submittedName>
        <fullName evidence="2">CoA transferase</fullName>
    </submittedName>
</protein>
<keyword evidence="2" id="KW-0808">Transferase</keyword>
<dbReference type="EMBL" id="WBMS02000007">
    <property type="protein sequence ID" value="MWA00900.1"/>
    <property type="molecule type" value="Genomic_DNA"/>
</dbReference>
<dbReference type="InterPro" id="IPR023606">
    <property type="entry name" value="CoA-Trfase_III_dom_1_sf"/>
</dbReference>
<dbReference type="InterPro" id="IPR050509">
    <property type="entry name" value="CoA-transferase_III"/>
</dbReference>
<dbReference type="PANTHER" id="PTHR48228">
    <property type="entry name" value="SUCCINYL-COA--D-CITRAMALATE COA-TRANSFERASE"/>
    <property type="match status" value="1"/>
</dbReference>
<dbReference type="Proteomes" id="UP000462055">
    <property type="component" value="Unassembled WGS sequence"/>
</dbReference>